<dbReference type="EMBL" id="FWFG01000115">
    <property type="protein sequence ID" value="SLM95675.1"/>
    <property type="molecule type" value="Genomic_DNA"/>
</dbReference>
<organism evidence="1 2">
    <name type="scientific">Brachybacterium nesterenkovii</name>
    <dbReference type="NCBI Taxonomy" id="47847"/>
    <lineage>
        <taxon>Bacteria</taxon>
        <taxon>Bacillati</taxon>
        <taxon>Actinomycetota</taxon>
        <taxon>Actinomycetes</taxon>
        <taxon>Micrococcales</taxon>
        <taxon>Dermabacteraceae</taxon>
        <taxon>Brachybacterium</taxon>
    </lineage>
</organism>
<evidence type="ECO:0000313" key="1">
    <source>
        <dbReference type="EMBL" id="SLM95675.1"/>
    </source>
</evidence>
<proteinExistence type="predicted"/>
<dbReference type="Proteomes" id="UP000195981">
    <property type="component" value="Unassembled WGS sequence"/>
</dbReference>
<gene>
    <name evidence="1" type="ORF">FM110_13195</name>
</gene>
<name>A0A1X6X945_9MICO</name>
<reference evidence="1 2" key="1">
    <citation type="submission" date="2017-02" db="EMBL/GenBank/DDBJ databases">
        <authorList>
            <person name="Peterson S.W."/>
        </authorList>
    </citation>
    <scope>NUCLEOTIDE SEQUENCE [LARGE SCALE GENOMIC DNA]</scope>
    <source>
        <strain evidence="1 2">CIP104813</strain>
    </source>
</reference>
<dbReference type="RefSeq" id="WP_234992478.1">
    <property type="nucleotide sequence ID" value="NZ_FWFG01000115.1"/>
</dbReference>
<sequence>MSDATDPSRAAVPSCAAAPSRAAVASRAAGALTRLRAELERSNYAGRTVTLAEGAAVGAAVVVLTARRASAVDALALAGVAALGLADDIIEPRRRRAGEATAKGLRGHLGALRAGRLTTGGAKLIGIPVLCLGAAALAPRPRRLLLDGALAAGCANLANLLDLRPGRALKAVAAPALVLALLPGDVAADAGEQRDRSGRALALAALVTAVAALPADLREHGMLGDGGANVLGAAVGTALARRTSPLVRAGALAVIAGLTLASERVSFSAVIDASPWLRRIDGLGRRPVDGTRP</sequence>
<evidence type="ECO:0000313" key="2">
    <source>
        <dbReference type="Proteomes" id="UP000195981"/>
    </source>
</evidence>
<protein>
    <submittedName>
        <fullName evidence="1">Uncharacterized protein</fullName>
    </submittedName>
</protein>
<keyword evidence="2" id="KW-1185">Reference proteome</keyword>
<dbReference type="AlphaFoldDB" id="A0A1X6X945"/>
<accession>A0A1X6X945</accession>